<dbReference type="EMBL" id="AWVM01000011">
    <property type="protein sequence ID" value="ERK54100.1"/>
    <property type="molecule type" value="Genomic_DNA"/>
</dbReference>
<keyword evidence="11" id="KW-0269">Exonuclease</keyword>
<dbReference type="FunFam" id="1.10.150.20:FF:000002">
    <property type="entry name" value="DNA polymerase I"/>
    <property type="match status" value="1"/>
</dbReference>
<keyword evidence="11" id="KW-0540">Nuclease</keyword>
<dbReference type="SUPFAM" id="SSF88723">
    <property type="entry name" value="PIN domain-like"/>
    <property type="match status" value="1"/>
</dbReference>
<dbReference type="eggNOG" id="COG0258">
    <property type="taxonomic scope" value="Bacteria"/>
</dbReference>
<dbReference type="eggNOG" id="COG1196">
    <property type="taxonomic scope" value="Bacteria"/>
</dbReference>
<dbReference type="EC" id="2.7.7.7" evidence="10 11"/>
<evidence type="ECO:0000256" key="3">
    <source>
        <dbReference type="ARBA" id="ARBA00022695"/>
    </source>
</evidence>
<keyword evidence="4 11" id="KW-0235">DNA replication</keyword>
<dbReference type="Gene3D" id="3.30.420.10">
    <property type="entry name" value="Ribonuclease H-like superfamily/Ribonuclease H"/>
    <property type="match status" value="1"/>
</dbReference>
<evidence type="ECO:0000256" key="8">
    <source>
        <dbReference type="ARBA" id="ARBA00023204"/>
    </source>
</evidence>
<dbReference type="InterPro" id="IPR036397">
    <property type="entry name" value="RNaseH_sf"/>
</dbReference>
<dbReference type="Gene3D" id="3.30.70.370">
    <property type="match status" value="1"/>
</dbReference>
<evidence type="ECO:0000256" key="11">
    <source>
        <dbReference type="RuleBase" id="RU004460"/>
    </source>
</evidence>
<evidence type="ECO:0000256" key="5">
    <source>
        <dbReference type="ARBA" id="ARBA00022763"/>
    </source>
</evidence>
<dbReference type="NCBIfam" id="TIGR00593">
    <property type="entry name" value="pola"/>
    <property type="match status" value="1"/>
</dbReference>
<comment type="function">
    <text evidence="11">In addition to polymerase activity, this DNA polymerase exhibits 5'-3' exonuclease activity.</text>
</comment>
<dbReference type="SMART" id="SM00482">
    <property type="entry name" value="POLAc"/>
    <property type="match status" value="1"/>
</dbReference>
<evidence type="ECO:0000256" key="10">
    <source>
        <dbReference type="NCBIfam" id="TIGR00593"/>
    </source>
</evidence>
<dbReference type="Pfam" id="PF00476">
    <property type="entry name" value="DNA_pol_A"/>
    <property type="match status" value="1"/>
</dbReference>
<dbReference type="NCBIfam" id="NF004397">
    <property type="entry name" value="PRK05755.1"/>
    <property type="match status" value="1"/>
</dbReference>
<protein>
    <recommendedName>
        <fullName evidence="10 11">DNA polymerase I</fullName>
        <ecNumber evidence="10 11">2.7.7.7</ecNumber>
    </recommendedName>
</protein>
<evidence type="ECO:0000256" key="1">
    <source>
        <dbReference type="ARBA" id="ARBA00007705"/>
    </source>
</evidence>
<dbReference type="GO" id="GO:0003887">
    <property type="term" value="F:DNA-directed DNA polymerase activity"/>
    <property type="evidence" value="ECO:0007669"/>
    <property type="project" value="UniProtKB-UniRule"/>
</dbReference>
<keyword evidence="3 11" id="KW-0548">Nucleotidyltransferase</keyword>
<keyword evidence="6 11" id="KW-0239">DNA-directed DNA polymerase</keyword>
<sequence length="1062" mass="122967">MKTKIKKEKRTVKLKRAVILDTSAIMYRSYFALMGMRSSSGMSTGATFGFINTLESVIREFRPDYLVACLDVKRDELERTEELETYKAHRESMPEELVMQIDTIMKVLDGYRIPKYKKAGQEADDVIATFATKFSNDADEQIEVFIITGDKDLAQLVDGKINIALLGKGDKNSAFKHIRTDEDVVEYLGVTPDKIPDLFGLMGDKSDGIPGVTGIGPKNGVKLITAYGNLEGIYENIDEIKGKQKEKLLTDRENAFMSRELATVKRGLDVEYDKNKLKFEEKDFDSLLKLYEELDFKRFSKAIQEEREKLQSEGQEGLTEEEKEILEKNKKLNEEKLEKERLEQEKENEEIKRQELEYDRENPIFDGISHFYEQVEYEHNSEIDKKMDEIQELKGKLIAEYEDQKKKSEENVMESQKSEKTKKVKEEKVYFERNYGKVVSWNEAYSVIEKMDKKVAIFENMLGISICDEKTNIVLLDSELQDILQNENQENVESGAQINLFALSNNADEKKNNKKNVENIYKLLSEKEIIAYNVKEYMKNGESEYFGYSVGGKTYGINNNRFGIKCTEYFDILLARYVLGTESLQEIEEIILDEFGVEIATFEEKFKKERRKKNFSDVSDDVICEFLSKRTFFIYKLETILKNRLQNEQFLNIFDKLESRLIPVLAQMEETGIKIDKKYFGEFQNELEEKINMLQNEIYELAGEEFNIDSPQQLGEVLFEKLQIPSGKKTKTGYSTNVEVLEMIANNGELAEDKRMIGKKLLEYRAYKKLLSTYIEPIPKLADKEDRIHTTFNQNGTSTGRLSSANPNLQNIPVRTDDGIRIRTGFVAKEGHSLISFDYSQIELRVLAELSKDKHLVQAYQDDQDLHSLTARKIFFKTEEDEISRNERSIAKVINFSILYGKTPFGLSKELGITVQEASQYIRTYFEEYPRVRKFLEIVTETAKLHGFVETFYGTRRYISGINAKNKNIQAQAVRMAVNTVVQGTAANIIKKVMIELHEEFKNDKNIKMLLQVHDELIFEVCDEFSKEYMEKIEKIMENTVKFKKVPLKANGSVAKNWGLLK</sequence>
<keyword evidence="11" id="KW-0378">Hydrolase</keyword>
<dbReference type="InterPro" id="IPR020045">
    <property type="entry name" value="DNA_polI_H3TH"/>
</dbReference>
<dbReference type="SUPFAM" id="SSF47807">
    <property type="entry name" value="5' to 3' exonuclease, C-terminal subdomain"/>
    <property type="match status" value="1"/>
</dbReference>
<dbReference type="InterPro" id="IPR036279">
    <property type="entry name" value="5-3_exonuclease_C_sf"/>
</dbReference>
<keyword evidence="5 11" id="KW-0227">DNA damage</keyword>
<evidence type="ECO:0000313" key="15">
    <source>
        <dbReference type="EMBL" id="ERK54100.1"/>
    </source>
</evidence>
<evidence type="ECO:0000259" key="13">
    <source>
        <dbReference type="SMART" id="SM00475"/>
    </source>
</evidence>
<evidence type="ECO:0000256" key="12">
    <source>
        <dbReference type="SAM" id="Coils"/>
    </source>
</evidence>
<dbReference type="InterPro" id="IPR043502">
    <property type="entry name" value="DNA/RNA_pol_sf"/>
</dbReference>
<feature type="coiled-coil region" evidence="12">
    <location>
        <begin position="387"/>
        <end position="418"/>
    </location>
</feature>
<feature type="coiled-coil region" evidence="12">
    <location>
        <begin position="315"/>
        <end position="361"/>
    </location>
</feature>
<dbReference type="CDD" id="cd09898">
    <property type="entry name" value="H3TH_53EXO"/>
    <property type="match status" value="1"/>
</dbReference>
<keyword evidence="7 11" id="KW-0238">DNA-binding</keyword>
<keyword evidence="2 11" id="KW-0808">Transferase</keyword>
<dbReference type="PATRIC" id="fig|888055.3.peg.138"/>
<dbReference type="GO" id="GO:0006261">
    <property type="term" value="P:DNA-templated DNA replication"/>
    <property type="evidence" value="ECO:0007669"/>
    <property type="project" value="UniProtKB-UniRule"/>
</dbReference>
<dbReference type="InterPro" id="IPR018320">
    <property type="entry name" value="DNA_polymerase_1"/>
</dbReference>
<dbReference type="InterPro" id="IPR012337">
    <property type="entry name" value="RNaseH-like_sf"/>
</dbReference>
<dbReference type="Gene3D" id="1.10.150.20">
    <property type="entry name" value="5' to 3' exonuclease, C-terminal subdomain"/>
    <property type="match status" value="2"/>
</dbReference>
<evidence type="ECO:0000256" key="6">
    <source>
        <dbReference type="ARBA" id="ARBA00022932"/>
    </source>
</evidence>
<feature type="coiled-coil region" evidence="12">
    <location>
        <begin position="500"/>
        <end position="527"/>
    </location>
</feature>
<dbReference type="InterPro" id="IPR002421">
    <property type="entry name" value="5-3_exonuclease"/>
</dbReference>
<dbReference type="InterPro" id="IPR002298">
    <property type="entry name" value="DNA_polymerase_A"/>
</dbReference>
<dbReference type="Pfam" id="PF02739">
    <property type="entry name" value="5_3_exonuc_N"/>
    <property type="match status" value="1"/>
</dbReference>
<evidence type="ECO:0000256" key="7">
    <source>
        <dbReference type="ARBA" id="ARBA00023125"/>
    </source>
</evidence>
<dbReference type="FunFam" id="1.10.150.20:FF:000003">
    <property type="entry name" value="DNA polymerase I"/>
    <property type="match status" value="1"/>
</dbReference>
<dbReference type="InterPro" id="IPR008918">
    <property type="entry name" value="HhH2"/>
</dbReference>
<dbReference type="InterPro" id="IPR001098">
    <property type="entry name" value="DNA-dir_DNA_pol_A_palm_dom"/>
</dbReference>
<dbReference type="SUPFAM" id="SSF56672">
    <property type="entry name" value="DNA/RNA polymerases"/>
    <property type="match status" value="1"/>
</dbReference>
<dbReference type="FunFam" id="1.20.1060.10:FF:000001">
    <property type="entry name" value="DNA polymerase I"/>
    <property type="match status" value="1"/>
</dbReference>
<dbReference type="GO" id="GO:0006302">
    <property type="term" value="P:double-strand break repair"/>
    <property type="evidence" value="ECO:0007669"/>
    <property type="project" value="TreeGrafter"/>
</dbReference>
<dbReference type="Pfam" id="PF01367">
    <property type="entry name" value="5_3_exonuc"/>
    <property type="match status" value="1"/>
</dbReference>
<evidence type="ECO:0000256" key="9">
    <source>
        <dbReference type="ARBA" id="ARBA00049244"/>
    </source>
</evidence>
<feature type="domain" description="DNA-directed DNA polymerase family A palm" evidence="14">
    <location>
        <begin position="819"/>
        <end position="1025"/>
    </location>
</feature>
<dbReference type="SMART" id="SM00279">
    <property type="entry name" value="HhH2"/>
    <property type="match status" value="1"/>
</dbReference>
<dbReference type="CDD" id="cd09859">
    <property type="entry name" value="PIN_53EXO"/>
    <property type="match status" value="1"/>
</dbReference>
<dbReference type="AlphaFoldDB" id="U2PUC3"/>
<comment type="catalytic activity">
    <reaction evidence="9 11">
        <text>DNA(n) + a 2'-deoxyribonucleoside 5'-triphosphate = DNA(n+1) + diphosphate</text>
        <dbReference type="Rhea" id="RHEA:22508"/>
        <dbReference type="Rhea" id="RHEA-COMP:17339"/>
        <dbReference type="Rhea" id="RHEA-COMP:17340"/>
        <dbReference type="ChEBI" id="CHEBI:33019"/>
        <dbReference type="ChEBI" id="CHEBI:61560"/>
        <dbReference type="ChEBI" id="CHEBI:173112"/>
        <dbReference type="EC" id="2.7.7.7"/>
    </reaction>
</comment>
<dbReference type="SUPFAM" id="SSF53098">
    <property type="entry name" value="Ribonuclease H-like"/>
    <property type="match status" value="1"/>
</dbReference>
<dbReference type="InterPro" id="IPR029060">
    <property type="entry name" value="PIN-like_dom_sf"/>
</dbReference>
<reference evidence="15 16" key="1">
    <citation type="submission" date="2013-06" db="EMBL/GenBank/DDBJ databases">
        <authorList>
            <person name="Weinstock G."/>
            <person name="Sodergren E."/>
            <person name="Lobos E.A."/>
            <person name="Fulton L."/>
            <person name="Fulton R."/>
            <person name="Courtney L."/>
            <person name="Fronick C."/>
            <person name="O'Laughlin M."/>
            <person name="Godfrey J."/>
            <person name="Wilson R.M."/>
            <person name="Miner T."/>
            <person name="Farmer C."/>
            <person name="Delehaunty K."/>
            <person name="Cordes M."/>
            <person name="Minx P."/>
            <person name="Tomlinson C."/>
            <person name="Chen J."/>
            <person name="Wollam A."/>
            <person name="Pepin K.H."/>
            <person name="Bhonagiri V."/>
            <person name="Zhang X."/>
            <person name="Warren W."/>
            <person name="Mitreva M."/>
            <person name="Mardis E.R."/>
            <person name="Wilson R.K."/>
        </authorList>
    </citation>
    <scope>NUCLEOTIDE SEQUENCE [LARGE SCALE GENOMIC DNA]</scope>
    <source>
        <strain evidence="15 16">F0279</strain>
    </source>
</reference>
<name>U2PUC3_LEPWF</name>
<dbReference type="PANTHER" id="PTHR10133">
    <property type="entry name" value="DNA POLYMERASE I"/>
    <property type="match status" value="1"/>
</dbReference>
<evidence type="ECO:0000256" key="2">
    <source>
        <dbReference type="ARBA" id="ARBA00022679"/>
    </source>
</evidence>
<dbReference type="PANTHER" id="PTHR10133:SF27">
    <property type="entry name" value="DNA POLYMERASE NU"/>
    <property type="match status" value="1"/>
</dbReference>
<evidence type="ECO:0000256" key="4">
    <source>
        <dbReference type="ARBA" id="ARBA00022705"/>
    </source>
</evidence>
<dbReference type="CDD" id="cd08637">
    <property type="entry name" value="DNA_pol_A_pol_I_C"/>
    <property type="match status" value="1"/>
</dbReference>
<gene>
    <name evidence="11" type="primary">polA</name>
    <name evidence="15" type="ORF">HMPREF9015_00142</name>
</gene>
<proteinExistence type="inferred from homology"/>
<dbReference type="Gene3D" id="3.40.50.1010">
    <property type="entry name" value="5'-nuclease"/>
    <property type="match status" value="1"/>
</dbReference>
<dbReference type="SMART" id="SM00475">
    <property type="entry name" value="53EXOc"/>
    <property type="match status" value="1"/>
</dbReference>
<dbReference type="eggNOG" id="COG0749">
    <property type="taxonomic scope" value="Bacteria"/>
</dbReference>
<keyword evidence="12" id="KW-0175">Coiled coil</keyword>
<evidence type="ECO:0000259" key="14">
    <source>
        <dbReference type="SMART" id="SM00482"/>
    </source>
</evidence>
<organism evidence="15 16">
    <name type="scientific">Leptotrichia wadei (strain F0279)</name>
    <dbReference type="NCBI Taxonomy" id="888055"/>
    <lineage>
        <taxon>Bacteria</taxon>
        <taxon>Fusobacteriati</taxon>
        <taxon>Fusobacteriota</taxon>
        <taxon>Fusobacteriia</taxon>
        <taxon>Fusobacteriales</taxon>
        <taxon>Leptotrichiaceae</taxon>
        <taxon>Leptotrichia</taxon>
    </lineage>
</organism>
<dbReference type="Gene3D" id="1.20.1060.10">
    <property type="entry name" value="Taq DNA Polymerase, Chain T, domain 4"/>
    <property type="match status" value="1"/>
</dbReference>
<comment type="caution">
    <text evidence="15">The sequence shown here is derived from an EMBL/GenBank/DDBJ whole genome shotgun (WGS) entry which is preliminary data.</text>
</comment>
<dbReference type="InterPro" id="IPR020046">
    <property type="entry name" value="5-3_exonucl_a-hlix_arch_N"/>
</dbReference>
<keyword evidence="8 11" id="KW-0234">DNA repair</keyword>
<dbReference type="GO" id="GO:0003677">
    <property type="term" value="F:DNA binding"/>
    <property type="evidence" value="ECO:0007669"/>
    <property type="project" value="UniProtKB-UniRule"/>
</dbReference>
<dbReference type="HOGENOM" id="CLU_004675_0_0_0"/>
<dbReference type="PRINTS" id="PR00868">
    <property type="entry name" value="DNAPOLI"/>
</dbReference>
<accession>U2PUC3</accession>
<dbReference type="Proteomes" id="UP000016626">
    <property type="component" value="Unassembled WGS sequence"/>
</dbReference>
<evidence type="ECO:0000313" key="16">
    <source>
        <dbReference type="Proteomes" id="UP000016626"/>
    </source>
</evidence>
<feature type="domain" description="5'-3' exonuclease" evidence="13">
    <location>
        <begin position="15"/>
        <end position="280"/>
    </location>
</feature>
<dbReference type="GO" id="GO:0008409">
    <property type="term" value="F:5'-3' exonuclease activity"/>
    <property type="evidence" value="ECO:0007669"/>
    <property type="project" value="UniProtKB-UniRule"/>
</dbReference>
<comment type="similarity">
    <text evidence="1 11">Belongs to the DNA polymerase type-A family.</text>
</comment>